<dbReference type="InterPro" id="IPR029068">
    <property type="entry name" value="Glyas_Bleomycin-R_OHBP_Dase"/>
</dbReference>
<name>A0A428MQI4_9BACT</name>
<gene>
    <name evidence="2" type="ORF">EDE15_4754</name>
</gene>
<dbReference type="SUPFAM" id="SSF54593">
    <property type="entry name" value="Glyoxalase/Bleomycin resistance protein/Dihydroxybiphenyl dioxygenase"/>
    <property type="match status" value="1"/>
</dbReference>
<dbReference type="RefSeq" id="WP_185827343.1">
    <property type="nucleotide sequence ID" value="NZ_RSDW01000001.1"/>
</dbReference>
<dbReference type="EMBL" id="RSDW01000001">
    <property type="protein sequence ID" value="RSL19120.1"/>
    <property type="molecule type" value="Genomic_DNA"/>
</dbReference>
<protein>
    <submittedName>
        <fullName evidence="2">PhnB protein</fullName>
    </submittedName>
</protein>
<dbReference type="Pfam" id="PF06983">
    <property type="entry name" value="3-dmu-9_3-mt"/>
    <property type="match status" value="1"/>
</dbReference>
<evidence type="ECO:0000313" key="3">
    <source>
        <dbReference type="Proteomes" id="UP000269669"/>
    </source>
</evidence>
<dbReference type="PANTHER" id="PTHR33990">
    <property type="entry name" value="PROTEIN YJDN-RELATED"/>
    <property type="match status" value="1"/>
</dbReference>
<dbReference type="Proteomes" id="UP000269669">
    <property type="component" value="Unassembled WGS sequence"/>
</dbReference>
<dbReference type="Gene3D" id="3.10.180.10">
    <property type="entry name" value="2,3-Dihydroxybiphenyl 1,2-Dioxygenase, domain 1"/>
    <property type="match status" value="1"/>
</dbReference>
<evidence type="ECO:0000313" key="2">
    <source>
        <dbReference type="EMBL" id="RSL19120.1"/>
    </source>
</evidence>
<feature type="domain" description="PhnB-like" evidence="1">
    <location>
        <begin position="4"/>
        <end position="129"/>
    </location>
</feature>
<accession>A0A428MQI4</accession>
<dbReference type="CDD" id="cd06588">
    <property type="entry name" value="PhnB_like"/>
    <property type="match status" value="1"/>
</dbReference>
<reference evidence="2 3" key="1">
    <citation type="submission" date="2018-12" db="EMBL/GenBank/DDBJ databases">
        <title>Sequencing of bacterial isolates from soil warming experiment in Harvard Forest, Massachusetts, USA.</title>
        <authorList>
            <person name="Deangelis K."/>
        </authorList>
    </citation>
    <scope>NUCLEOTIDE SEQUENCE [LARGE SCALE GENOMIC DNA]</scope>
    <source>
        <strain evidence="2 3">EB153</strain>
    </source>
</reference>
<sequence length="137" mass="15318">MTTLTPYLLFDGNCHQAMEFYKSCFGGELTSMKVKDSPAKDHMPAVQQEKTINARLKSGSVEISASDWLRLDRPRIPGNTACLYLSGGTPQELKALFEKLSEEAEVDDPLKETFFGIYGALNDKFGVRWMFQAAKNS</sequence>
<dbReference type="PANTHER" id="PTHR33990:SF1">
    <property type="entry name" value="PROTEIN YJDN"/>
    <property type="match status" value="1"/>
</dbReference>
<dbReference type="InterPro" id="IPR028973">
    <property type="entry name" value="PhnB-like"/>
</dbReference>
<evidence type="ECO:0000259" key="1">
    <source>
        <dbReference type="Pfam" id="PF06983"/>
    </source>
</evidence>
<keyword evidence="3" id="KW-1185">Reference proteome</keyword>
<comment type="caution">
    <text evidence="2">The sequence shown here is derived from an EMBL/GenBank/DDBJ whole genome shotgun (WGS) entry which is preliminary data.</text>
</comment>
<dbReference type="AlphaFoldDB" id="A0A428MQI4"/>
<proteinExistence type="predicted"/>
<organism evidence="2 3">
    <name type="scientific">Edaphobacter aggregans</name>
    <dbReference type="NCBI Taxonomy" id="570835"/>
    <lineage>
        <taxon>Bacteria</taxon>
        <taxon>Pseudomonadati</taxon>
        <taxon>Acidobacteriota</taxon>
        <taxon>Terriglobia</taxon>
        <taxon>Terriglobales</taxon>
        <taxon>Acidobacteriaceae</taxon>
        <taxon>Edaphobacter</taxon>
    </lineage>
</organism>